<dbReference type="GO" id="GO:0047443">
    <property type="term" value="F:4-hydroxy-4-methyl-2-oxoglutarate aldolase activity"/>
    <property type="evidence" value="ECO:0007669"/>
    <property type="project" value="UniProtKB-EC"/>
</dbReference>
<evidence type="ECO:0000313" key="11">
    <source>
        <dbReference type="EMBL" id="AUB79689.1"/>
    </source>
</evidence>
<dbReference type="GO" id="GO:0008428">
    <property type="term" value="F:ribonuclease inhibitor activity"/>
    <property type="evidence" value="ECO:0007669"/>
    <property type="project" value="InterPro"/>
</dbReference>
<organism evidence="11 12">
    <name type="scientific">Candidatus Thiodictyon syntrophicum</name>
    <dbReference type="NCBI Taxonomy" id="1166950"/>
    <lineage>
        <taxon>Bacteria</taxon>
        <taxon>Pseudomonadati</taxon>
        <taxon>Pseudomonadota</taxon>
        <taxon>Gammaproteobacteria</taxon>
        <taxon>Chromatiales</taxon>
        <taxon>Chromatiaceae</taxon>
        <taxon>Thiodictyon</taxon>
    </lineage>
</organism>
<dbReference type="CDD" id="cd16841">
    <property type="entry name" value="RraA_family"/>
    <property type="match status" value="1"/>
</dbReference>
<dbReference type="EC" id="4.1.1.112" evidence="10"/>
<dbReference type="EMBL" id="CP020370">
    <property type="protein sequence ID" value="AUB79689.1"/>
    <property type="molecule type" value="Genomic_DNA"/>
</dbReference>
<name>A0A2K8U2P8_9GAMM</name>
<dbReference type="OrthoDB" id="943692at2"/>
<dbReference type="Proteomes" id="UP000232638">
    <property type="component" value="Chromosome"/>
</dbReference>
<dbReference type="NCBIfam" id="NF006875">
    <property type="entry name" value="PRK09372.1"/>
    <property type="match status" value="1"/>
</dbReference>
<evidence type="ECO:0000256" key="8">
    <source>
        <dbReference type="ARBA" id="ARBA00047973"/>
    </source>
</evidence>
<comment type="catalytic activity">
    <reaction evidence="8 10">
        <text>oxaloacetate + H(+) = pyruvate + CO2</text>
        <dbReference type="Rhea" id="RHEA:15641"/>
        <dbReference type="ChEBI" id="CHEBI:15361"/>
        <dbReference type="ChEBI" id="CHEBI:15378"/>
        <dbReference type="ChEBI" id="CHEBI:16452"/>
        <dbReference type="ChEBI" id="CHEBI:16526"/>
        <dbReference type="EC" id="4.1.1.112"/>
    </reaction>
</comment>
<dbReference type="InterPro" id="IPR010203">
    <property type="entry name" value="RraA"/>
</dbReference>
<sequence>MSFKTADLYDQFETRVRVCDPLFRDFGGHRAFCGAAVTVKCFEDNTQIKSALAEPGAARVLVADAGGSLRCAMLGDLIAASAVAQGWAGVILYGCVRDTDELAGMALGVKALAANPRKSQRRGEGQRDLPVTFAGVCFAPGDWVYADGDGILVAAARLHPAD</sequence>
<evidence type="ECO:0000256" key="2">
    <source>
        <dbReference type="ARBA" id="ARBA00001968"/>
    </source>
</evidence>
<dbReference type="KEGG" id="tsy:THSYN_01095"/>
<dbReference type="SUPFAM" id="SSF89562">
    <property type="entry name" value="RraA-like"/>
    <property type="match status" value="1"/>
</dbReference>
<comment type="cofactor">
    <cofactor evidence="9">
        <name>Mg(2+)</name>
        <dbReference type="ChEBI" id="CHEBI:18420"/>
    </cofactor>
</comment>
<dbReference type="InterPro" id="IPR005493">
    <property type="entry name" value="RraA/RraA-like"/>
</dbReference>
<dbReference type="PANTHER" id="PTHR33254:SF4">
    <property type="entry name" value="4-HYDROXY-4-METHYL-2-OXOGLUTARATE ALDOLASE 3-RELATED"/>
    <property type="match status" value="1"/>
</dbReference>
<keyword evidence="12" id="KW-1185">Reference proteome</keyword>
<evidence type="ECO:0000256" key="9">
    <source>
        <dbReference type="PIRSR" id="PIRSR605493-1"/>
    </source>
</evidence>
<feature type="binding site" evidence="9">
    <location>
        <position position="97"/>
    </location>
    <ligand>
        <name>substrate</name>
    </ligand>
</feature>
<evidence type="ECO:0000256" key="10">
    <source>
        <dbReference type="RuleBase" id="RU004338"/>
    </source>
</evidence>
<comment type="function">
    <text evidence="7 10">Catalyzes the aldol cleavage of 4-hydroxy-4-methyl-2-oxoglutarate (HMG) into 2 molecules of pyruvate. Also contains a secondary oxaloacetate (OAA) decarboxylase activity due to the common pyruvate enolate transition state formed following C-C bond cleavage in the retro-aldol and decarboxylation reactions.</text>
</comment>
<keyword evidence="6 10" id="KW-0456">Lyase</keyword>
<dbReference type="GO" id="GO:0051252">
    <property type="term" value="P:regulation of RNA metabolic process"/>
    <property type="evidence" value="ECO:0007669"/>
    <property type="project" value="InterPro"/>
</dbReference>
<proteinExistence type="inferred from homology"/>
<evidence type="ECO:0000256" key="5">
    <source>
        <dbReference type="ARBA" id="ARBA00022723"/>
    </source>
</evidence>
<protein>
    <recommendedName>
        <fullName evidence="10">4-hydroxy-4-methyl-2-oxoglutarate aldolase</fullName>
        <shortName evidence="10">HMG aldolase</shortName>
        <ecNumber evidence="10">4.1.1.112</ecNumber>
        <ecNumber evidence="10">4.1.3.17</ecNumber>
    </recommendedName>
    <alternativeName>
        <fullName evidence="10">Oxaloacetate decarboxylase</fullName>
    </alternativeName>
</protein>
<evidence type="ECO:0000256" key="7">
    <source>
        <dbReference type="ARBA" id="ARBA00025046"/>
    </source>
</evidence>
<comment type="similarity">
    <text evidence="3 10">Belongs to the class II aldolase/RraA-like family.</text>
</comment>
<dbReference type="NCBIfam" id="TIGR01935">
    <property type="entry name" value="NOT-MenG"/>
    <property type="match status" value="1"/>
</dbReference>
<comment type="subunit">
    <text evidence="4 10">Homotrimer.</text>
</comment>
<feature type="binding site" evidence="9">
    <location>
        <position position="98"/>
    </location>
    <ligand>
        <name>Mg(2+)</name>
        <dbReference type="ChEBI" id="CHEBI:18420"/>
    </ligand>
</feature>
<dbReference type="AlphaFoldDB" id="A0A2K8U2P8"/>
<dbReference type="EC" id="4.1.3.17" evidence="10"/>
<keyword evidence="9" id="KW-0460">Magnesium</keyword>
<dbReference type="PANTHER" id="PTHR33254">
    <property type="entry name" value="4-HYDROXY-4-METHYL-2-OXOGLUTARATE ALDOLASE 3-RELATED"/>
    <property type="match status" value="1"/>
</dbReference>
<comment type="cofactor">
    <cofactor evidence="2 10">
        <name>a divalent metal cation</name>
        <dbReference type="ChEBI" id="CHEBI:60240"/>
    </cofactor>
</comment>
<evidence type="ECO:0000256" key="1">
    <source>
        <dbReference type="ARBA" id="ARBA00001342"/>
    </source>
</evidence>
<dbReference type="Pfam" id="PF03737">
    <property type="entry name" value="RraA-like"/>
    <property type="match status" value="1"/>
</dbReference>
<gene>
    <name evidence="11" type="ORF">THSYN_01095</name>
</gene>
<comment type="catalytic activity">
    <reaction evidence="1 10">
        <text>4-hydroxy-4-methyl-2-oxoglutarate = 2 pyruvate</text>
        <dbReference type="Rhea" id="RHEA:22748"/>
        <dbReference type="ChEBI" id="CHEBI:15361"/>
        <dbReference type="ChEBI" id="CHEBI:58276"/>
        <dbReference type="EC" id="4.1.3.17"/>
    </reaction>
</comment>
<dbReference type="GO" id="GO:0046872">
    <property type="term" value="F:metal ion binding"/>
    <property type="evidence" value="ECO:0007669"/>
    <property type="project" value="UniProtKB-KW"/>
</dbReference>
<reference evidence="11 12" key="1">
    <citation type="submission" date="2017-03" db="EMBL/GenBank/DDBJ databases">
        <title>Complete genome sequence of Candidatus 'Thiodictyon syntrophicum' sp. nov. strain Cad16T, a photolithoautotroph purple sulfur bacterium isolated from an alpine meromictic lake.</title>
        <authorList>
            <person name="Luedin S.M."/>
            <person name="Pothier J.F."/>
            <person name="Danza F."/>
            <person name="Storelli N."/>
            <person name="Wittwer M."/>
            <person name="Tonolla M."/>
        </authorList>
    </citation>
    <scope>NUCLEOTIDE SEQUENCE [LARGE SCALE GENOMIC DNA]</scope>
    <source>
        <strain evidence="11 12">Cad16T</strain>
    </source>
</reference>
<accession>A0A2K8U2P8</accession>
<evidence type="ECO:0000313" key="12">
    <source>
        <dbReference type="Proteomes" id="UP000232638"/>
    </source>
</evidence>
<dbReference type="InterPro" id="IPR036704">
    <property type="entry name" value="RraA/RraA-like_sf"/>
</dbReference>
<evidence type="ECO:0000256" key="3">
    <source>
        <dbReference type="ARBA" id="ARBA00008621"/>
    </source>
</evidence>
<feature type="binding site" evidence="9">
    <location>
        <begin position="75"/>
        <end position="78"/>
    </location>
    <ligand>
        <name>substrate</name>
    </ligand>
</feature>
<keyword evidence="5 9" id="KW-0479">Metal-binding</keyword>
<dbReference type="Gene3D" id="3.50.30.40">
    <property type="entry name" value="Ribonuclease E inhibitor RraA/RraA-like"/>
    <property type="match status" value="1"/>
</dbReference>
<evidence type="ECO:0000256" key="4">
    <source>
        <dbReference type="ARBA" id="ARBA00011233"/>
    </source>
</evidence>
<evidence type="ECO:0000256" key="6">
    <source>
        <dbReference type="ARBA" id="ARBA00023239"/>
    </source>
</evidence>
<dbReference type="GO" id="GO:0008948">
    <property type="term" value="F:oxaloacetate decarboxylase activity"/>
    <property type="evidence" value="ECO:0007669"/>
    <property type="project" value="UniProtKB-EC"/>
</dbReference>
<dbReference type="RefSeq" id="WP_100917507.1">
    <property type="nucleotide sequence ID" value="NZ_CP020370.1"/>
</dbReference>